<gene>
    <name evidence="2" type="ORF">RMSM_00762</name>
</gene>
<organism evidence="2 3">
    <name type="scientific">Rhodopirellula maiorica SM1</name>
    <dbReference type="NCBI Taxonomy" id="1265738"/>
    <lineage>
        <taxon>Bacteria</taxon>
        <taxon>Pseudomonadati</taxon>
        <taxon>Planctomycetota</taxon>
        <taxon>Planctomycetia</taxon>
        <taxon>Pirellulales</taxon>
        <taxon>Pirellulaceae</taxon>
        <taxon>Novipirellula</taxon>
    </lineage>
</organism>
<keyword evidence="3" id="KW-1185">Reference proteome</keyword>
<sequence length="56" mass="6231">MTAKKRNPQKRPKSVAGCFFFRSIVGAIQTAGVTGGVKLGCRHRMAKKRRNEITQN</sequence>
<evidence type="ECO:0000313" key="3">
    <source>
        <dbReference type="Proteomes" id="UP000011991"/>
    </source>
</evidence>
<keyword evidence="1" id="KW-0812">Transmembrane</keyword>
<dbReference type="AlphaFoldDB" id="M5RSR1"/>
<feature type="transmembrane region" description="Helical" evidence="1">
    <location>
        <begin position="20"/>
        <end position="41"/>
    </location>
</feature>
<keyword evidence="1" id="KW-0472">Membrane</keyword>
<dbReference type="PATRIC" id="fig|1265738.3.peg.760"/>
<comment type="caution">
    <text evidence="2">The sequence shown here is derived from an EMBL/GenBank/DDBJ whole genome shotgun (WGS) entry which is preliminary data.</text>
</comment>
<reference evidence="2 3" key="1">
    <citation type="journal article" date="2013" name="Mar. Genomics">
        <title>Expression of sulfatases in Rhodopirellula baltica and the diversity of sulfatases in the genus Rhodopirellula.</title>
        <authorList>
            <person name="Wegner C.E."/>
            <person name="Richter-Heitmann T."/>
            <person name="Klindworth A."/>
            <person name="Klockow C."/>
            <person name="Richter M."/>
            <person name="Achstetter T."/>
            <person name="Glockner F.O."/>
            <person name="Harder J."/>
        </authorList>
    </citation>
    <scope>NUCLEOTIDE SEQUENCE [LARGE SCALE GENOMIC DNA]</scope>
    <source>
        <strain evidence="2 3">SM1</strain>
    </source>
</reference>
<evidence type="ECO:0000313" key="2">
    <source>
        <dbReference type="EMBL" id="EMI22315.1"/>
    </source>
</evidence>
<evidence type="ECO:0000256" key="1">
    <source>
        <dbReference type="SAM" id="Phobius"/>
    </source>
</evidence>
<keyword evidence="1" id="KW-1133">Transmembrane helix</keyword>
<protein>
    <submittedName>
        <fullName evidence="2">Membrane or secreted protein</fullName>
    </submittedName>
</protein>
<dbReference type="EMBL" id="ANOG01000119">
    <property type="protein sequence ID" value="EMI22315.1"/>
    <property type="molecule type" value="Genomic_DNA"/>
</dbReference>
<proteinExistence type="predicted"/>
<dbReference type="Proteomes" id="UP000011991">
    <property type="component" value="Unassembled WGS sequence"/>
</dbReference>
<accession>M5RSR1</accession>
<name>M5RSR1_9BACT</name>